<name>A0A4Q1BL52_TREME</name>
<sequence>MSEQNPLYEAHMLSAQASLLVKPLKVPLQSLEQALSLYKQAEELYSSSSDTVKDEGAKKTLVLLTAQHRNFIKDVERRISNIPKSPIVPSEIQHVEKGEKDGVLPLENTQLSNANTQRTFDLTISGKISLLSSQECDVDSKERTLSPTRGIPPFSIRPTSFTSTAVPGQGQPIRRPTDMATSTLQSSSSSSSTDESFVHFGVPDSSDPFLRFWGMLENALTEVSKPVAFASMPLDVPRVPRPAGYKERKKSIRKKGKEKGKDRETASPNDSYYVVSAPESEDKSTSQGKTPEELELENVSLRASLDALASHAHTLEQTNKMFRAQAEERERNMRNVMLGVRREAVKVKQDQDLMRSQLFASTSQPARQSRLSTLAETDGSENNASSCSSSLFLDNRLMLIV</sequence>
<organism evidence="2 3">
    <name type="scientific">Tremella mesenterica</name>
    <name type="common">Jelly fungus</name>
    <dbReference type="NCBI Taxonomy" id="5217"/>
    <lineage>
        <taxon>Eukaryota</taxon>
        <taxon>Fungi</taxon>
        <taxon>Dikarya</taxon>
        <taxon>Basidiomycota</taxon>
        <taxon>Agaricomycotina</taxon>
        <taxon>Tremellomycetes</taxon>
        <taxon>Tremellales</taxon>
        <taxon>Tremellaceae</taxon>
        <taxon>Tremella</taxon>
    </lineage>
</organism>
<feature type="region of interest" description="Disordered" evidence="1">
    <location>
        <begin position="141"/>
        <end position="199"/>
    </location>
</feature>
<evidence type="ECO:0000313" key="2">
    <source>
        <dbReference type="EMBL" id="RXK38509.1"/>
    </source>
</evidence>
<proteinExistence type="predicted"/>
<feature type="compositionally biased region" description="Polar residues" evidence="1">
    <location>
        <begin position="358"/>
        <end position="384"/>
    </location>
</feature>
<feature type="region of interest" description="Disordered" evidence="1">
    <location>
        <begin position="234"/>
        <end position="293"/>
    </location>
</feature>
<feature type="compositionally biased region" description="Polar residues" evidence="1">
    <location>
        <begin position="157"/>
        <end position="166"/>
    </location>
</feature>
<gene>
    <name evidence="2" type="ORF">M231_04275</name>
</gene>
<dbReference type="OrthoDB" id="3197614at2759"/>
<accession>A0A4Q1BL52</accession>
<comment type="caution">
    <text evidence="2">The sequence shown here is derived from an EMBL/GenBank/DDBJ whole genome shotgun (WGS) entry which is preliminary data.</text>
</comment>
<protein>
    <submittedName>
        <fullName evidence="2">Uncharacterized protein</fullName>
    </submittedName>
</protein>
<reference evidence="2 3" key="1">
    <citation type="submission" date="2016-06" db="EMBL/GenBank/DDBJ databases">
        <title>Evolution of pathogenesis and genome organization in the Tremellales.</title>
        <authorList>
            <person name="Cuomo C."/>
            <person name="Litvintseva A."/>
            <person name="Heitman J."/>
            <person name="Chen Y."/>
            <person name="Sun S."/>
            <person name="Springer D."/>
            <person name="Dromer F."/>
            <person name="Young S."/>
            <person name="Zeng Q."/>
            <person name="Chapman S."/>
            <person name="Gujja S."/>
            <person name="Saif S."/>
            <person name="Birren B."/>
        </authorList>
    </citation>
    <scope>NUCLEOTIDE SEQUENCE [LARGE SCALE GENOMIC DNA]</scope>
    <source>
        <strain evidence="2 3">ATCC 28783</strain>
    </source>
</reference>
<evidence type="ECO:0000313" key="3">
    <source>
        <dbReference type="Proteomes" id="UP000289152"/>
    </source>
</evidence>
<dbReference type="PANTHER" id="PTHR40130">
    <property type="entry name" value="EXPRESSED PROTEIN"/>
    <property type="match status" value="1"/>
</dbReference>
<dbReference type="InParanoid" id="A0A4Q1BL52"/>
<dbReference type="PANTHER" id="PTHR40130:SF1">
    <property type="entry name" value="SPINDLE POLE BODY-ASSOCIATED PROTEIN CUT12 DOMAIN-CONTAINING PROTEIN"/>
    <property type="match status" value="1"/>
</dbReference>
<keyword evidence="3" id="KW-1185">Reference proteome</keyword>
<dbReference type="AlphaFoldDB" id="A0A4Q1BL52"/>
<feature type="compositionally biased region" description="Basic residues" evidence="1">
    <location>
        <begin position="247"/>
        <end position="258"/>
    </location>
</feature>
<dbReference type="Proteomes" id="UP000289152">
    <property type="component" value="Unassembled WGS sequence"/>
</dbReference>
<evidence type="ECO:0000256" key="1">
    <source>
        <dbReference type="SAM" id="MobiDB-lite"/>
    </source>
</evidence>
<dbReference type="VEuPathDB" id="FungiDB:TREMEDRAFT_66106"/>
<feature type="region of interest" description="Disordered" evidence="1">
    <location>
        <begin position="358"/>
        <end position="387"/>
    </location>
</feature>
<dbReference type="EMBL" id="SDIL01000047">
    <property type="protein sequence ID" value="RXK38509.1"/>
    <property type="molecule type" value="Genomic_DNA"/>
</dbReference>